<dbReference type="Pfam" id="PF09820">
    <property type="entry name" value="AAA-ATPase_like"/>
    <property type="match status" value="1"/>
</dbReference>
<sequence>MKKLPVGIQSFEKIREQPDQFYYVDKTSFVEKLLEQGGGYFFLSRPRRFGKSLFVDTLRQAFLAKKEYFQGLYLENNWDWNRAYPVIHVSFGSGVLHSLEELAIKMESILMDIRNEHGIDYEKLSVNDRFMEAIVKIARKYGQKVVVLIDEYDKPILDNIANKSLAIEIREKLKNLYSVLKDADVHLKFVFITGVSRFSKVSLFSGLNNLQDISMNPACATLCGYTQKELETVFADQLEGLDKERIRQWYNGYAWLGEKVYNPFDILLYFSERQFRSFWFETGTPSFLITLLMERHYSIPSIEQLYLGEELIDSFDVDRIRVETLLFQAGYLTIERMDEKMVGRRTYQLAYPNMEVKSSLNRWILNELVEDVVAKSANETRLIRAIQTQSFNDLRDIFHRFFASIPHDWYRKNELSGYEGYYASIFYCYFAACGFEIRAEDATNHGRMDVSLFYEDICCIFEFKVLENSKEGSAMAQLKDRKYHEKYQDSGRKIYLVAVEFSKKGRNIEKFEVEKVS</sequence>
<keyword evidence="3" id="KW-1185">Reference proteome</keyword>
<dbReference type="EMBL" id="VLLC01000001">
    <property type="protein sequence ID" value="TWI77340.1"/>
    <property type="molecule type" value="Genomic_DNA"/>
</dbReference>
<comment type="caution">
    <text evidence="2">The sequence shown here is derived from an EMBL/GenBank/DDBJ whole genome shotgun (WGS) entry which is preliminary data.</text>
</comment>
<dbReference type="Proteomes" id="UP000318307">
    <property type="component" value="Unassembled WGS sequence"/>
</dbReference>
<accession>A0A562S9V6</accession>
<evidence type="ECO:0000313" key="3">
    <source>
        <dbReference type="Proteomes" id="UP000318307"/>
    </source>
</evidence>
<name>A0A562S9V6_9BACT</name>
<dbReference type="Gene3D" id="3.40.50.300">
    <property type="entry name" value="P-loop containing nucleotide triphosphate hydrolases"/>
    <property type="match status" value="1"/>
</dbReference>
<gene>
    <name evidence="2" type="ORF">LZ24_00145</name>
</gene>
<feature type="domain" description="AAA-ATPase-like" evidence="1">
    <location>
        <begin position="5"/>
        <end position="204"/>
    </location>
</feature>
<dbReference type="InterPro" id="IPR018631">
    <property type="entry name" value="AAA-ATPase-like_dom"/>
</dbReference>
<dbReference type="InterPro" id="IPR012547">
    <property type="entry name" value="PDDEXK_9"/>
</dbReference>
<dbReference type="Pfam" id="PF08011">
    <property type="entry name" value="PDDEXK_9"/>
    <property type="match status" value="1"/>
</dbReference>
<protein>
    <submittedName>
        <fullName evidence="2">PD-(D/E)XK nuclease superfamily protein</fullName>
    </submittedName>
</protein>
<evidence type="ECO:0000259" key="1">
    <source>
        <dbReference type="Pfam" id="PF09820"/>
    </source>
</evidence>
<dbReference type="RefSeq" id="WP_144681288.1">
    <property type="nucleotide sequence ID" value="NZ_VLLC01000001.1"/>
</dbReference>
<dbReference type="PANTHER" id="PTHR34825:SF1">
    <property type="entry name" value="AAA-ATPASE-LIKE DOMAIN-CONTAINING PROTEIN"/>
    <property type="match status" value="1"/>
</dbReference>
<dbReference type="SUPFAM" id="SSF52540">
    <property type="entry name" value="P-loop containing nucleoside triphosphate hydrolases"/>
    <property type="match status" value="1"/>
</dbReference>
<dbReference type="OrthoDB" id="9808684at2"/>
<dbReference type="InterPro" id="IPR027417">
    <property type="entry name" value="P-loop_NTPase"/>
</dbReference>
<organism evidence="2 3">
    <name type="scientific">Desulfobotulus alkaliphilus</name>
    <dbReference type="NCBI Taxonomy" id="622671"/>
    <lineage>
        <taxon>Bacteria</taxon>
        <taxon>Pseudomonadati</taxon>
        <taxon>Thermodesulfobacteriota</taxon>
        <taxon>Desulfobacteria</taxon>
        <taxon>Desulfobacterales</taxon>
        <taxon>Desulfobacteraceae</taxon>
        <taxon>Desulfobotulus</taxon>
    </lineage>
</organism>
<proteinExistence type="predicted"/>
<dbReference type="PANTHER" id="PTHR34825">
    <property type="entry name" value="CONSERVED PROTEIN, WITH A WEAK D-GALACTARATE DEHYDRATASE/ALTRONATE HYDROLASE DOMAIN"/>
    <property type="match status" value="1"/>
</dbReference>
<reference evidence="2 3" key="1">
    <citation type="submission" date="2019-07" db="EMBL/GenBank/DDBJ databases">
        <title>Genome sequencing of 100 strains of the haloalkaliphilic chemolithoautotrophic sulfur-oxidizing bacterium Thioalkalivibrio.</title>
        <authorList>
            <person name="Muyzer G."/>
        </authorList>
    </citation>
    <scope>NUCLEOTIDE SEQUENCE [LARGE SCALE GENOMIC DNA]</scope>
    <source>
        <strain evidence="2 3">ASO4-4</strain>
    </source>
</reference>
<dbReference type="AlphaFoldDB" id="A0A562S9V6"/>
<evidence type="ECO:0000313" key="2">
    <source>
        <dbReference type="EMBL" id="TWI77340.1"/>
    </source>
</evidence>